<comment type="caution">
    <text evidence="11">The sequence shown here is derived from an EMBL/GenBank/DDBJ whole genome shotgun (WGS) entry which is preliminary data.</text>
</comment>
<accession>A0ABN9LC38</accession>
<evidence type="ECO:0000256" key="2">
    <source>
        <dbReference type="ARBA" id="ARBA00010147"/>
    </source>
</evidence>
<gene>
    <name evidence="11" type="ORF">RIMI_LOCUS6677328</name>
</gene>
<evidence type="ECO:0000259" key="9">
    <source>
        <dbReference type="PROSITE" id="PS50022"/>
    </source>
</evidence>
<evidence type="ECO:0000256" key="5">
    <source>
        <dbReference type="ARBA" id="ARBA00022734"/>
    </source>
</evidence>
<feature type="domain" description="F5/8 type C" evidence="9">
    <location>
        <begin position="812"/>
        <end position="957"/>
    </location>
</feature>
<keyword evidence="6" id="KW-0106">Calcium</keyword>
<dbReference type="PANTHER" id="PTHR45713">
    <property type="entry name" value="FTP DOMAIN-CONTAINING PROTEIN"/>
    <property type="match status" value="1"/>
</dbReference>
<keyword evidence="12" id="KW-1185">Reference proteome</keyword>
<evidence type="ECO:0000256" key="4">
    <source>
        <dbReference type="ARBA" id="ARBA00022723"/>
    </source>
</evidence>
<keyword evidence="5" id="KW-0430">Lectin</keyword>
<evidence type="ECO:0000256" key="7">
    <source>
        <dbReference type="ARBA" id="ARBA00023157"/>
    </source>
</evidence>
<dbReference type="InterPro" id="IPR000421">
    <property type="entry name" value="FA58C"/>
</dbReference>
<comment type="subunit">
    <text evidence="3">Homotrimer.</text>
</comment>
<keyword evidence="4" id="KW-0479">Metal-binding</keyword>
<dbReference type="Gene3D" id="2.60.120.260">
    <property type="entry name" value="Galactose-binding domain-like"/>
    <property type="match status" value="6"/>
</dbReference>
<dbReference type="PANTHER" id="PTHR45713:SF20">
    <property type="entry name" value="FUCOLECTIN TACHYLECTIN-4 PENTRAXIN-1 DOMAIN-CONTAINING PROTEIN"/>
    <property type="match status" value="1"/>
</dbReference>
<dbReference type="PROSITE" id="PS50022">
    <property type="entry name" value="FA58C_3"/>
    <property type="match status" value="1"/>
</dbReference>
<evidence type="ECO:0000256" key="8">
    <source>
        <dbReference type="PROSITE-ProRule" id="PRU01172"/>
    </source>
</evidence>
<name>A0ABN9LC38_9NEOB</name>
<dbReference type="SUPFAM" id="SSF49785">
    <property type="entry name" value="Galactose-binding domain-like"/>
    <property type="match status" value="6"/>
</dbReference>
<dbReference type="InterPro" id="IPR008979">
    <property type="entry name" value="Galactose-bd-like_sf"/>
</dbReference>
<comment type="similarity">
    <text evidence="2">Belongs to the fucolectin family.</text>
</comment>
<evidence type="ECO:0000259" key="10">
    <source>
        <dbReference type="PROSITE" id="PS51828"/>
    </source>
</evidence>
<keyword evidence="7" id="KW-1015">Disulfide bond</keyword>
<evidence type="ECO:0000313" key="11">
    <source>
        <dbReference type="EMBL" id="CAJ0936205.1"/>
    </source>
</evidence>
<evidence type="ECO:0000313" key="12">
    <source>
        <dbReference type="Proteomes" id="UP001176940"/>
    </source>
</evidence>
<evidence type="ECO:0000256" key="3">
    <source>
        <dbReference type="ARBA" id="ARBA00011233"/>
    </source>
</evidence>
<comment type="caution">
    <text evidence="8">Lacks conserved residue(s) required for the propagation of feature annotation.</text>
</comment>
<feature type="domain" description="Pentraxin (PTX)" evidence="10">
    <location>
        <begin position="1211"/>
        <end position="1292"/>
    </location>
</feature>
<dbReference type="Pfam" id="PF22633">
    <property type="entry name" value="F5_F8_type_C_2"/>
    <property type="match status" value="6"/>
</dbReference>
<sequence length="1292" mass="142685">MVDLKAPHKIMSVAVTNRVLECCRERIFGAEIRIGNDRSNGGKQNPRCGVISSIESGETLSFSCQGMVGQYVTVTIPEREENLVLCEVQVYGLPADGSGEFYIIEAEGRKHQNVQIVTFSMSSVPEDATPKDLKTPNGAPNVALQGIATQSSTNSYFGYAQNANDGSLAANYLRSQCSYTKSERDPWWMVDLKAPHKIMSVAVTNRVLECCRERIFGAEIRIGNDRSNGGKQNPRCGVISSIESGETLSFSCQGMVGQYVTVTIPEREENLVLCEVQVYGLPADGSGEFYIIEAEGRKHQNVQIVTFSMSSVPEDATPKDLKTPNGVRCPDTMIAAIMNCKDFTHSAATADTQETCSFKVHWVYCFINHVANNRKQIAFGSAFLSMLFSVLLNLSTRPSDWGWYTEVLNWEIFRALHNSLITLLMKAPNVALKGIAQQSSLYNMYGEAKNAIDGSLDSNYLFIQCAGTFEQDDPWWMVDLKSTFKVFTVAVTNRGDCCAERIKGAEIRIGNSAENGGTQNPICGVISSMGYGQTLAFECGGMEGQYVTVFIPGAERSVTICEVQVFGLPSEDTALQAAEAGPYGMVEIRQGCDILACGPEMLKHFVDVSEEDIDDGFFPLNVDFPDVWSLLLDFFDDDSQEIEVPEPEGENLAFRGITSQSSTYDKFGASENAIDGSTSTVYMSGHCSHTDMDVEPWWRVDLLSTYNITKVKIKNRGDCCQERINGAEIRIGNSREKGGNRNPRCAKIESLGLGKEEEYVCGMVGQYITVSIPGRAGYLTLCEVKVYGTNVSEGYTVPEVKTEFNSEEHDLATELRNVLKHSNAAPNVAMTATATQSSTDGEVASNAIDGNLEKCSKTSPEDQPWWTLDLGSDHKVFSVAVTSGSNSSAEHLRGAEIHVGFSATGWKKNPICGTISSIQPEETFSFNCNGLEGRYVTIVVPHKASTLSLCEVQVFALSVDTPSKLSFSPQDIYWDLSYQIRPIFLVSCPHLSARVYGLQLENGMEILRFRRIIMEGNMFRIIRSSCDYMIAFQVKNVAPQGIPAQSSYYGSRSEVGRAIDGSLSSNYMAGDCTHTRKEMSPWWNLDLKSTYRISSVAITNRGDCCRERINGAEIHIGNSAEDGGIGNPRCGVIFRMNYGETLSFNCKGMEGRYVTIVIPDQKQYLSLCEVQVFGELSETSPEVKKESTEIPPTVIRKEDSPGVPPAATDLRSRYFRFPRESNTDYVVLTPAETMRLAAFTLCMNVSLNVSDNRETILFSYRTTYYDELNLWLEMNGDLGFYMSGEGLMFPEI</sequence>
<evidence type="ECO:0000256" key="6">
    <source>
        <dbReference type="ARBA" id="ARBA00022837"/>
    </source>
</evidence>
<dbReference type="Proteomes" id="UP001176940">
    <property type="component" value="Unassembled WGS sequence"/>
</dbReference>
<proteinExistence type="inferred from homology"/>
<dbReference type="Gene3D" id="2.60.120.200">
    <property type="match status" value="1"/>
</dbReference>
<dbReference type="SUPFAM" id="SSF49899">
    <property type="entry name" value="Concanavalin A-like lectins/glucanases"/>
    <property type="match status" value="1"/>
</dbReference>
<dbReference type="InterPro" id="IPR051941">
    <property type="entry name" value="BG_Antigen-Binding_Lectin"/>
</dbReference>
<organism evidence="11 12">
    <name type="scientific">Ranitomeya imitator</name>
    <name type="common">mimic poison frog</name>
    <dbReference type="NCBI Taxonomy" id="111125"/>
    <lineage>
        <taxon>Eukaryota</taxon>
        <taxon>Metazoa</taxon>
        <taxon>Chordata</taxon>
        <taxon>Craniata</taxon>
        <taxon>Vertebrata</taxon>
        <taxon>Euteleostomi</taxon>
        <taxon>Amphibia</taxon>
        <taxon>Batrachia</taxon>
        <taxon>Anura</taxon>
        <taxon>Neobatrachia</taxon>
        <taxon>Hyloidea</taxon>
        <taxon>Dendrobatidae</taxon>
        <taxon>Dendrobatinae</taxon>
        <taxon>Ranitomeya</taxon>
    </lineage>
</organism>
<comment type="function">
    <text evidence="1">Acts as a defensive agent. Recognizes blood group fucosylated oligosaccharides including A, B, H and Lewis B-type antigens. Does not recognize Lewis A antigen and has low affinity for monovalent haptens.</text>
</comment>
<dbReference type="InterPro" id="IPR006585">
    <property type="entry name" value="FTP1"/>
</dbReference>
<evidence type="ECO:0000256" key="1">
    <source>
        <dbReference type="ARBA" id="ARBA00002219"/>
    </source>
</evidence>
<dbReference type="Pfam" id="PF00354">
    <property type="entry name" value="Pentaxin"/>
    <property type="match status" value="1"/>
</dbReference>
<protein>
    <submittedName>
        <fullName evidence="11">Uncharacterized protein</fullName>
    </submittedName>
</protein>
<dbReference type="SMART" id="SM00607">
    <property type="entry name" value="FTP"/>
    <property type="match status" value="6"/>
</dbReference>
<dbReference type="EMBL" id="CAUEEQ010012202">
    <property type="protein sequence ID" value="CAJ0936205.1"/>
    <property type="molecule type" value="Genomic_DNA"/>
</dbReference>
<dbReference type="InterPro" id="IPR013320">
    <property type="entry name" value="ConA-like_dom_sf"/>
</dbReference>
<dbReference type="InterPro" id="IPR001759">
    <property type="entry name" value="PTX_dom"/>
</dbReference>
<dbReference type="PROSITE" id="PS51828">
    <property type="entry name" value="PTX_2"/>
    <property type="match status" value="1"/>
</dbReference>
<reference evidence="11" key="1">
    <citation type="submission" date="2023-07" db="EMBL/GenBank/DDBJ databases">
        <authorList>
            <person name="Stuckert A."/>
        </authorList>
    </citation>
    <scope>NUCLEOTIDE SEQUENCE</scope>
</reference>